<feature type="transmembrane region" description="Helical" evidence="2">
    <location>
        <begin position="606"/>
        <end position="625"/>
    </location>
</feature>
<accession>A0ABW5PEI6</accession>
<keyword evidence="2" id="KW-0472">Membrane</keyword>
<organism evidence="3 4">
    <name type="scientific">Paenibacillus gansuensis</name>
    <dbReference type="NCBI Taxonomy" id="306542"/>
    <lineage>
        <taxon>Bacteria</taxon>
        <taxon>Bacillati</taxon>
        <taxon>Bacillota</taxon>
        <taxon>Bacilli</taxon>
        <taxon>Bacillales</taxon>
        <taxon>Paenibacillaceae</taxon>
        <taxon>Paenibacillus</taxon>
    </lineage>
</organism>
<dbReference type="RefSeq" id="WP_377603914.1">
    <property type="nucleotide sequence ID" value="NZ_JBHUME010000009.1"/>
</dbReference>
<name>A0ABW5PEI6_9BACL</name>
<dbReference type="Gene3D" id="3.40.720.10">
    <property type="entry name" value="Alkaline Phosphatase, subunit A"/>
    <property type="match status" value="1"/>
</dbReference>
<dbReference type="Proteomes" id="UP001597541">
    <property type="component" value="Unassembled WGS sequence"/>
</dbReference>
<comment type="caution">
    <text evidence="3">The sequence shown here is derived from an EMBL/GenBank/DDBJ whole genome shotgun (WGS) entry which is preliminary data.</text>
</comment>
<evidence type="ECO:0000313" key="4">
    <source>
        <dbReference type="Proteomes" id="UP001597541"/>
    </source>
</evidence>
<dbReference type="InterPro" id="IPR017850">
    <property type="entry name" value="Alkaline_phosphatase_core_sf"/>
</dbReference>
<feature type="region of interest" description="Disordered" evidence="1">
    <location>
        <begin position="363"/>
        <end position="393"/>
    </location>
</feature>
<feature type="transmembrane region" description="Helical" evidence="2">
    <location>
        <begin position="543"/>
        <end position="561"/>
    </location>
</feature>
<feature type="transmembrane region" description="Helical" evidence="2">
    <location>
        <begin position="447"/>
        <end position="470"/>
    </location>
</feature>
<keyword evidence="2" id="KW-1133">Transmembrane helix</keyword>
<feature type="compositionally biased region" description="Basic and acidic residues" evidence="1">
    <location>
        <begin position="375"/>
        <end position="389"/>
    </location>
</feature>
<feature type="non-terminal residue" evidence="3">
    <location>
        <position position="633"/>
    </location>
</feature>
<feature type="transmembrane region" description="Helical" evidence="2">
    <location>
        <begin position="476"/>
        <end position="493"/>
    </location>
</feature>
<feature type="transmembrane region" description="Helical" evidence="2">
    <location>
        <begin position="419"/>
        <end position="440"/>
    </location>
</feature>
<evidence type="ECO:0000256" key="2">
    <source>
        <dbReference type="SAM" id="Phobius"/>
    </source>
</evidence>
<feature type="transmembrane region" description="Helical" evidence="2">
    <location>
        <begin position="500"/>
        <end position="523"/>
    </location>
</feature>
<evidence type="ECO:0000313" key="3">
    <source>
        <dbReference type="EMBL" id="MFD2613772.1"/>
    </source>
</evidence>
<reference evidence="4" key="1">
    <citation type="journal article" date="2019" name="Int. J. Syst. Evol. Microbiol.">
        <title>The Global Catalogue of Microorganisms (GCM) 10K type strain sequencing project: providing services to taxonomists for standard genome sequencing and annotation.</title>
        <authorList>
            <consortium name="The Broad Institute Genomics Platform"/>
            <consortium name="The Broad Institute Genome Sequencing Center for Infectious Disease"/>
            <person name="Wu L."/>
            <person name="Ma J."/>
        </authorList>
    </citation>
    <scope>NUCLEOTIDE SEQUENCE [LARGE SCALE GENOMIC DNA]</scope>
    <source>
        <strain evidence="4">KCTC 3950</strain>
    </source>
</reference>
<protein>
    <submittedName>
        <fullName evidence="3">Uncharacterized protein</fullName>
    </submittedName>
</protein>
<feature type="region of interest" description="Disordered" evidence="1">
    <location>
        <begin position="570"/>
        <end position="599"/>
    </location>
</feature>
<evidence type="ECO:0000256" key="1">
    <source>
        <dbReference type="SAM" id="MobiDB-lite"/>
    </source>
</evidence>
<keyword evidence="4" id="KW-1185">Reference proteome</keyword>
<proteinExistence type="predicted"/>
<dbReference type="SUPFAM" id="SSF53649">
    <property type="entry name" value="Alkaline phosphatase-like"/>
    <property type="match status" value="1"/>
</dbReference>
<gene>
    <name evidence="3" type="ORF">ACFSUF_15255</name>
</gene>
<keyword evidence="2" id="KW-0812">Transmembrane</keyword>
<sequence>MRGKRYVTILNRVLIIFLLHSLVLGVTPAWAAVEHAQVRRVALVAVPDLSFEELDESDAGLLPNLHKLIQNGALGAMNIRTPIRGESNSYLTFGAGAPAAAPFVEASETVLTLKGQYAVQVGETRKEMQGIVVPEVAKLIAENEKRHNNAEAGLLGELLAQAGVGRYVFGNRDVLPADEPGNLHLKRQTAYLLMDRSGRIPFGEIGGPATVQDPDHALTVMTNYALLLQSWNRLPEDRPLAVLYELGDLDRLYTNQSFYTAEKFEKARRLTLQRIDYLLGKLAERLGPRDRLVVFSPTVNPDAAGRKSLMGPLVVYDGGRQTWKGRLSSPTTRQPGLTANVDLAPTILEWFGIAPPETMSGRAMGAERMGGESSESGKTDKIGKIRESGNTDNPEGDVLPWLLEELRQMQTVYKLRPDLLYSFVTYEVLVLAGSLLALLYRWKRSYAWLRVLLLSLLAAPIVLLAMGWLAALSAPWLVVVFVAGSLGLGLWTSSMRTGTAVLLLALAVSELILADGLTGFSAMERSVLGYDPMIGARYYGVGNEFEGVLIGAVILAASAVLQQMQRRQGAEPSAPAVEAPRGRARKQRGAQGAGGPGTRRERAYRLGAAAAFALTAAFLAAPTLGADAGGALA</sequence>
<dbReference type="EMBL" id="JBHUME010000009">
    <property type="protein sequence ID" value="MFD2613772.1"/>
    <property type="molecule type" value="Genomic_DNA"/>
</dbReference>